<dbReference type="NCBIfam" id="TIGR01950">
    <property type="entry name" value="SoxR"/>
    <property type="match status" value="1"/>
</dbReference>
<keyword evidence="1" id="KW-0001">2Fe-2S</keyword>
<keyword evidence="7" id="KW-1185">Reference proteome</keyword>
<gene>
    <name evidence="6" type="primary">soxR</name>
    <name evidence="6" type="ORF">EI983_10795</name>
</gene>
<dbReference type="Pfam" id="PF13411">
    <property type="entry name" value="MerR_1"/>
    <property type="match status" value="1"/>
</dbReference>
<reference evidence="7" key="1">
    <citation type="submission" date="2018-12" db="EMBL/GenBank/DDBJ databases">
        <title>Complete genome sequence of Roseovarius sp. MME-070.</title>
        <authorList>
            <person name="Nam Y.-D."/>
            <person name="Kang J."/>
            <person name="Chung W.-H."/>
            <person name="Park Y.S."/>
        </authorList>
    </citation>
    <scope>NUCLEOTIDE SEQUENCE [LARGE SCALE GENOMIC DNA]</scope>
    <source>
        <strain evidence="7">MME-070</strain>
    </source>
</reference>
<dbReference type="Proteomes" id="UP000428330">
    <property type="component" value="Chromosome"/>
</dbReference>
<organism evidence="6 7">
    <name type="scientific">Roseovarius faecimaris</name>
    <dbReference type="NCBI Taxonomy" id="2494550"/>
    <lineage>
        <taxon>Bacteria</taxon>
        <taxon>Pseudomonadati</taxon>
        <taxon>Pseudomonadota</taxon>
        <taxon>Alphaproteobacteria</taxon>
        <taxon>Rhodobacterales</taxon>
        <taxon>Roseobacteraceae</taxon>
        <taxon>Roseovarius</taxon>
    </lineage>
</organism>
<dbReference type="EMBL" id="CP034348">
    <property type="protein sequence ID" value="QGX98730.1"/>
    <property type="molecule type" value="Genomic_DNA"/>
</dbReference>
<feature type="domain" description="HTH merR-type" evidence="5">
    <location>
        <begin position="10"/>
        <end position="78"/>
    </location>
</feature>
<dbReference type="SUPFAM" id="SSF46955">
    <property type="entry name" value="Putative DNA-binding domain"/>
    <property type="match status" value="1"/>
</dbReference>
<evidence type="ECO:0000313" key="6">
    <source>
        <dbReference type="EMBL" id="QGX98730.1"/>
    </source>
</evidence>
<keyword evidence="1" id="KW-0479">Metal-binding</keyword>
<dbReference type="Gene3D" id="1.10.1660.10">
    <property type="match status" value="1"/>
</dbReference>
<name>A0A6I6INN7_9RHOB</name>
<dbReference type="CDD" id="cd01110">
    <property type="entry name" value="HTH_SoxR"/>
    <property type="match status" value="1"/>
</dbReference>
<evidence type="ECO:0000256" key="2">
    <source>
        <dbReference type="ARBA" id="ARBA00023004"/>
    </source>
</evidence>
<proteinExistence type="predicted"/>
<dbReference type="SMART" id="SM00422">
    <property type="entry name" value="HTH_MERR"/>
    <property type="match status" value="1"/>
</dbReference>
<keyword evidence="4" id="KW-0238">DNA-binding</keyword>
<dbReference type="InterPro" id="IPR010211">
    <property type="entry name" value="Redox-sen_tscrpt-act_SoxR"/>
</dbReference>
<dbReference type="InterPro" id="IPR000551">
    <property type="entry name" value="MerR-type_HTH_dom"/>
</dbReference>
<evidence type="ECO:0000259" key="5">
    <source>
        <dbReference type="PROSITE" id="PS50937"/>
    </source>
</evidence>
<dbReference type="PROSITE" id="PS50937">
    <property type="entry name" value="HTH_MERR_2"/>
    <property type="match status" value="1"/>
</dbReference>
<dbReference type="PROSITE" id="PS00552">
    <property type="entry name" value="HTH_MERR_1"/>
    <property type="match status" value="1"/>
</dbReference>
<dbReference type="InterPro" id="IPR047057">
    <property type="entry name" value="MerR_fam"/>
</dbReference>
<dbReference type="GO" id="GO:0006979">
    <property type="term" value="P:response to oxidative stress"/>
    <property type="evidence" value="ECO:0007669"/>
    <property type="project" value="InterPro"/>
</dbReference>
<evidence type="ECO:0000256" key="1">
    <source>
        <dbReference type="ARBA" id="ARBA00022714"/>
    </source>
</evidence>
<dbReference type="RefSeq" id="WP_157707414.1">
    <property type="nucleotide sequence ID" value="NZ_CP034348.1"/>
</dbReference>
<dbReference type="PANTHER" id="PTHR30204:SF0">
    <property type="entry name" value="REDOX-SENSITIVE TRANSCRIPTIONAL ACTIVATOR SOXR"/>
    <property type="match status" value="1"/>
</dbReference>
<dbReference type="GO" id="GO:0003700">
    <property type="term" value="F:DNA-binding transcription factor activity"/>
    <property type="evidence" value="ECO:0007669"/>
    <property type="project" value="InterPro"/>
</dbReference>
<dbReference type="AlphaFoldDB" id="A0A6I6INN7"/>
<keyword evidence="3" id="KW-0411">Iron-sulfur</keyword>
<dbReference type="InterPro" id="IPR009061">
    <property type="entry name" value="DNA-bd_dom_put_sf"/>
</dbReference>
<dbReference type="PRINTS" id="PR00040">
    <property type="entry name" value="HTHMERR"/>
</dbReference>
<evidence type="ECO:0000256" key="4">
    <source>
        <dbReference type="ARBA" id="ARBA00023125"/>
    </source>
</evidence>
<accession>A0A6I6INN7</accession>
<dbReference type="OrthoDB" id="9802944at2"/>
<evidence type="ECO:0000313" key="7">
    <source>
        <dbReference type="Proteomes" id="UP000428330"/>
    </source>
</evidence>
<dbReference type="KEGG" id="rom:EI983_10795"/>
<sequence length="156" mass="17166">MRSSSLASRGLTIGHVSKRTGLATSAIRFYEEQGLVTPDRTETGHRRYERSDLRRLSFVMISQELGFTIAEIRAALASLPEHRTPTKADWARISRSFGKVLDARIATMQQLRARLDGCIGCGCLSLKTCALYNPKDRAAARGAGPRYLRGDVADAP</sequence>
<evidence type="ECO:0000256" key="3">
    <source>
        <dbReference type="ARBA" id="ARBA00023014"/>
    </source>
</evidence>
<dbReference type="GO" id="GO:0003677">
    <property type="term" value="F:DNA binding"/>
    <property type="evidence" value="ECO:0007669"/>
    <property type="project" value="UniProtKB-KW"/>
</dbReference>
<protein>
    <submittedName>
        <fullName evidence="6">Redox-sensitive transcriptional activator SoxR</fullName>
    </submittedName>
</protein>
<keyword evidence="2" id="KW-0408">Iron</keyword>
<dbReference type="GO" id="GO:0051537">
    <property type="term" value="F:2 iron, 2 sulfur cluster binding"/>
    <property type="evidence" value="ECO:0007669"/>
    <property type="project" value="UniProtKB-KW"/>
</dbReference>
<dbReference type="PANTHER" id="PTHR30204">
    <property type="entry name" value="REDOX-CYCLING DRUG-SENSING TRANSCRIPTIONAL ACTIVATOR SOXR"/>
    <property type="match status" value="1"/>
</dbReference>